<dbReference type="Proteomes" id="UP000184428">
    <property type="component" value="Unassembled WGS sequence"/>
</dbReference>
<dbReference type="Gene3D" id="3.10.129.10">
    <property type="entry name" value="Hotdog Thioesterase"/>
    <property type="match status" value="1"/>
</dbReference>
<evidence type="ECO:0000313" key="3">
    <source>
        <dbReference type="Proteomes" id="UP000184428"/>
    </source>
</evidence>
<feature type="domain" description="FAS1-like dehydratase" evidence="1">
    <location>
        <begin position="22"/>
        <end position="129"/>
    </location>
</feature>
<dbReference type="SUPFAM" id="SSF54637">
    <property type="entry name" value="Thioesterase/thiol ester dehydrase-isomerase"/>
    <property type="match status" value="1"/>
</dbReference>
<accession>A0A1M7URN1</accession>
<reference evidence="2 3" key="1">
    <citation type="submission" date="2016-12" db="EMBL/GenBank/DDBJ databases">
        <authorList>
            <person name="Song W.-J."/>
            <person name="Kurnit D.M."/>
        </authorList>
    </citation>
    <scope>NUCLEOTIDE SEQUENCE [LARGE SCALE GENOMIC DNA]</scope>
    <source>
        <strain evidence="2 3">DSM 43162</strain>
    </source>
</reference>
<evidence type="ECO:0000313" key="2">
    <source>
        <dbReference type="EMBL" id="SHN85671.1"/>
    </source>
</evidence>
<proteinExistence type="predicted"/>
<dbReference type="InterPro" id="IPR039569">
    <property type="entry name" value="FAS1-like_DH_region"/>
</dbReference>
<gene>
    <name evidence="2" type="ORF">SAMN05660350_03803</name>
</gene>
<protein>
    <submittedName>
        <fullName evidence="2">N-terminal half of MaoC dehydratase</fullName>
    </submittedName>
</protein>
<organism evidence="2 3">
    <name type="scientific">Geodermatophilus obscurus</name>
    <dbReference type="NCBI Taxonomy" id="1861"/>
    <lineage>
        <taxon>Bacteria</taxon>
        <taxon>Bacillati</taxon>
        <taxon>Actinomycetota</taxon>
        <taxon>Actinomycetes</taxon>
        <taxon>Geodermatophilales</taxon>
        <taxon>Geodermatophilaceae</taxon>
        <taxon>Geodermatophilus</taxon>
    </lineage>
</organism>
<dbReference type="EMBL" id="FRDM01000027">
    <property type="protein sequence ID" value="SHN85671.1"/>
    <property type="molecule type" value="Genomic_DNA"/>
</dbReference>
<evidence type="ECO:0000259" key="1">
    <source>
        <dbReference type="Pfam" id="PF13452"/>
    </source>
</evidence>
<dbReference type="RefSeq" id="WP_072920243.1">
    <property type="nucleotide sequence ID" value="NZ_FRDM01000027.1"/>
</dbReference>
<name>A0A1M7URN1_9ACTN</name>
<sequence>MTDTPDTGTDPLGATPLQALQAAIGWTAEERVDVVERRHLRDYRRAIGADEDGTDVPATITACFLTEPPTMPEALAYGMGWINGGDRFEVHRPLRLGDEVTSQLTFTGVEEKSGRSGTLALLTFVTEFRLPDGTLAVRHVGTRVRR</sequence>
<dbReference type="InterPro" id="IPR029069">
    <property type="entry name" value="HotDog_dom_sf"/>
</dbReference>
<dbReference type="AlphaFoldDB" id="A0A1M7URN1"/>
<dbReference type="Pfam" id="PF13452">
    <property type="entry name" value="FAS1_DH_region"/>
    <property type="match status" value="1"/>
</dbReference>
<dbReference type="OrthoDB" id="9800237at2"/>